<accession>A0ABP9PWJ3</accession>
<keyword evidence="2" id="KW-1133">Transmembrane helix</keyword>
<feature type="transmembrane region" description="Helical" evidence="2">
    <location>
        <begin position="22"/>
        <end position="42"/>
    </location>
</feature>
<proteinExistence type="predicted"/>
<evidence type="ECO:0000256" key="2">
    <source>
        <dbReference type="SAM" id="Phobius"/>
    </source>
</evidence>
<protein>
    <submittedName>
        <fullName evidence="3">Uncharacterized protein</fullName>
    </submittedName>
</protein>
<sequence length="288" mass="29681">MVMSAPVEQPSPPASKSHRRRWIAVLAAVVVVVAGVLTAVLLRSGPGEREASPGSPPGTTESTPAPVVPVPSSPPAPPPSSSRSLPVPGFGFPPLWPFTGTADALAWQQSYRSGGHQPWHLDAGSTAQSFTQGYLGYQNVDLVTETTVHGREAWVGVGYRNPSGTPSTAGVIHLAKLGSGTDAPWEVVGTRDTLLTLTQPRYGAMVASPVTVGGRVTGVDENLVTQIRESRLGLVGQAPGVPAGGQNTPWSVRVSFRAPVGSVLTIAVATGGHVTDVERFAVTAVVAG</sequence>
<organism evidence="3 4">
    <name type="scientific">Amycolatopsis dongchuanensis</name>
    <dbReference type="NCBI Taxonomy" id="1070866"/>
    <lineage>
        <taxon>Bacteria</taxon>
        <taxon>Bacillati</taxon>
        <taxon>Actinomycetota</taxon>
        <taxon>Actinomycetes</taxon>
        <taxon>Pseudonocardiales</taxon>
        <taxon>Pseudonocardiaceae</taxon>
        <taxon>Amycolatopsis</taxon>
    </lineage>
</organism>
<keyword evidence="4" id="KW-1185">Reference proteome</keyword>
<dbReference type="Proteomes" id="UP001500192">
    <property type="component" value="Unassembled WGS sequence"/>
</dbReference>
<dbReference type="EMBL" id="BAABIB010000010">
    <property type="protein sequence ID" value="GAA5152218.1"/>
    <property type="molecule type" value="Genomic_DNA"/>
</dbReference>
<reference evidence="4" key="1">
    <citation type="journal article" date="2019" name="Int. J. Syst. Evol. Microbiol.">
        <title>The Global Catalogue of Microorganisms (GCM) 10K type strain sequencing project: providing services to taxonomists for standard genome sequencing and annotation.</title>
        <authorList>
            <consortium name="The Broad Institute Genomics Platform"/>
            <consortium name="The Broad Institute Genome Sequencing Center for Infectious Disease"/>
            <person name="Wu L."/>
            <person name="Ma J."/>
        </authorList>
    </citation>
    <scope>NUCLEOTIDE SEQUENCE [LARGE SCALE GENOMIC DNA]</scope>
    <source>
        <strain evidence="4">JCM 18054</strain>
    </source>
</reference>
<feature type="region of interest" description="Disordered" evidence="1">
    <location>
        <begin position="45"/>
        <end position="85"/>
    </location>
</feature>
<evidence type="ECO:0000313" key="4">
    <source>
        <dbReference type="Proteomes" id="UP001500192"/>
    </source>
</evidence>
<comment type="caution">
    <text evidence="3">The sequence shown here is derived from an EMBL/GenBank/DDBJ whole genome shotgun (WGS) entry which is preliminary data.</text>
</comment>
<gene>
    <name evidence="3" type="ORF">GCM10023214_03870</name>
</gene>
<keyword evidence="2" id="KW-0812">Transmembrane</keyword>
<evidence type="ECO:0000256" key="1">
    <source>
        <dbReference type="SAM" id="MobiDB-lite"/>
    </source>
</evidence>
<feature type="compositionally biased region" description="Pro residues" evidence="1">
    <location>
        <begin position="66"/>
        <end position="80"/>
    </location>
</feature>
<evidence type="ECO:0000313" key="3">
    <source>
        <dbReference type="EMBL" id="GAA5152218.1"/>
    </source>
</evidence>
<name>A0ABP9PWJ3_9PSEU</name>
<keyword evidence="2" id="KW-0472">Membrane</keyword>